<keyword evidence="3" id="KW-1185">Reference proteome</keyword>
<dbReference type="EMBL" id="JBAMIC010000013">
    <property type="protein sequence ID" value="KAK7097117.1"/>
    <property type="molecule type" value="Genomic_DNA"/>
</dbReference>
<organism evidence="2 3">
    <name type="scientific">Littorina saxatilis</name>
    <dbReference type="NCBI Taxonomy" id="31220"/>
    <lineage>
        <taxon>Eukaryota</taxon>
        <taxon>Metazoa</taxon>
        <taxon>Spiralia</taxon>
        <taxon>Lophotrochozoa</taxon>
        <taxon>Mollusca</taxon>
        <taxon>Gastropoda</taxon>
        <taxon>Caenogastropoda</taxon>
        <taxon>Littorinimorpha</taxon>
        <taxon>Littorinoidea</taxon>
        <taxon>Littorinidae</taxon>
        <taxon>Littorina</taxon>
    </lineage>
</organism>
<evidence type="ECO:0000313" key="2">
    <source>
        <dbReference type="EMBL" id="KAK7097117.1"/>
    </source>
</evidence>
<comment type="caution">
    <text evidence="2">The sequence shown here is derived from an EMBL/GenBank/DDBJ whole genome shotgun (WGS) entry which is preliminary data.</text>
</comment>
<protein>
    <submittedName>
        <fullName evidence="2">Uncharacterized protein</fullName>
    </submittedName>
</protein>
<dbReference type="InterPro" id="IPR038386">
    <property type="entry name" value="Beta-thymosin_sf"/>
</dbReference>
<dbReference type="Proteomes" id="UP001374579">
    <property type="component" value="Unassembled WGS sequence"/>
</dbReference>
<name>A0AAN9B1F2_9CAEN</name>
<sequence length="199" mass="21846">MRTSAILKPPKSSVNFQVETFKLFGKLKSTTTEVHNSLPTIETIETEKTLMSFDEKRHAAPDHVNYSDFYRTLSSCFTPRPSRAGTARSVGLSSRSVDSRHSKLFALAPGVVNHGSRPLESRQSIVSRLSTSYTARPSESRGTDRLSMTAGNLKGSGSSYCSDESRSGRISESILEVSSEPNTQRVTVEELQPSISSRI</sequence>
<evidence type="ECO:0000313" key="3">
    <source>
        <dbReference type="Proteomes" id="UP001374579"/>
    </source>
</evidence>
<gene>
    <name evidence="2" type="ORF">V1264_004140</name>
</gene>
<evidence type="ECO:0000256" key="1">
    <source>
        <dbReference type="SAM" id="MobiDB-lite"/>
    </source>
</evidence>
<reference evidence="2 3" key="1">
    <citation type="submission" date="2024-02" db="EMBL/GenBank/DDBJ databases">
        <title>Chromosome-scale genome assembly of the rough periwinkle Littorina saxatilis.</title>
        <authorList>
            <person name="De Jode A."/>
            <person name="Faria R."/>
            <person name="Formenti G."/>
            <person name="Sims Y."/>
            <person name="Smith T.P."/>
            <person name="Tracey A."/>
            <person name="Wood J.M.D."/>
            <person name="Zagrodzka Z.B."/>
            <person name="Johannesson K."/>
            <person name="Butlin R.K."/>
            <person name="Leder E.H."/>
        </authorList>
    </citation>
    <scope>NUCLEOTIDE SEQUENCE [LARGE SCALE GENOMIC DNA]</scope>
    <source>
        <strain evidence="2">Snail1</strain>
        <tissue evidence="2">Muscle</tissue>
    </source>
</reference>
<dbReference type="Gene3D" id="1.20.5.520">
    <property type="entry name" value="Single helix bin"/>
    <property type="match status" value="1"/>
</dbReference>
<accession>A0AAN9B1F2</accession>
<proteinExistence type="predicted"/>
<dbReference type="AlphaFoldDB" id="A0AAN9B1F2"/>
<feature type="region of interest" description="Disordered" evidence="1">
    <location>
        <begin position="133"/>
        <end position="199"/>
    </location>
</feature>